<evidence type="ECO:0000256" key="1">
    <source>
        <dbReference type="ARBA" id="ARBA00004479"/>
    </source>
</evidence>
<comment type="catalytic activity">
    <reaction evidence="21">
        <text>L-seryl-[protein] + ATP = O-phospho-L-seryl-[protein] + ADP + H(+)</text>
        <dbReference type="Rhea" id="RHEA:17989"/>
        <dbReference type="Rhea" id="RHEA-COMP:9863"/>
        <dbReference type="Rhea" id="RHEA-COMP:11604"/>
        <dbReference type="ChEBI" id="CHEBI:15378"/>
        <dbReference type="ChEBI" id="CHEBI:29999"/>
        <dbReference type="ChEBI" id="CHEBI:30616"/>
        <dbReference type="ChEBI" id="CHEBI:83421"/>
        <dbReference type="ChEBI" id="CHEBI:456216"/>
        <dbReference type="EC" id="2.7.11.1"/>
    </reaction>
</comment>
<feature type="signal peptide" evidence="24">
    <location>
        <begin position="1"/>
        <end position="26"/>
    </location>
</feature>
<dbReference type="CDD" id="cd14066">
    <property type="entry name" value="STKc_IRAK"/>
    <property type="match status" value="1"/>
</dbReference>
<feature type="domain" description="Protein kinase" evidence="25">
    <location>
        <begin position="625"/>
        <end position="902"/>
    </location>
</feature>
<keyword evidence="11 22" id="KW-0547">Nucleotide-binding</keyword>
<keyword evidence="9 24" id="KW-0732">Signal</keyword>
<evidence type="ECO:0000256" key="19">
    <source>
        <dbReference type="ARBA" id="ARBA00023274"/>
    </source>
</evidence>
<dbReference type="InterPro" id="IPR018255">
    <property type="entry name" value="Ribosomal_uL16_CS_euk_arc"/>
</dbReference>
<dbReference type="PANTHER" id="PTHR45974:SF134">
    <property type="entry name" value="OS01G0960400 PROTEIN"/>
    <property type="match status" value="1"/>
</dbReference>
<dbReference type="FunFam" id="1.10.510.10:FF:000453">
    <property type="entry name" value="LRR receptor-like serine/threonine-protein kinase HSL2"/>
    <property type="match status" value="1"/>
</dbReference>
<dbReference type="Pfam" id="PF08263">
    <property type="entry name" value="LRRNT_2"/>
    <property type="match status" value="1"/>
</dbReference>
<evidence type="ECO:0000256" key="17">
    <source>
        <dbReference type="ARBA" id="ARBA00023170"/>
    </source>
</evidence>
<evidence type="ECO:0000256" key="9">
    <source>
        <dbReference type="ARBA" id="ARBA00022729"/>
    </source>
</evidence>
<keyword evidence="7" id="KW-0808">Transferase</keyword>
<evidence type="ECO:0000256" key="21">
    <source>
        <dbReference type="ARBA" id="ARBA00048679"/>
    </source>
</evidence>
<sequence length="1172" mass="129872">MPISRIWTFGAALLIWLCWSSLHVAAQDATTDPLEVKALRDIKNSLVDINNNLSNWRQGDPCTSNWTGVLCFNSTKEGRYHVRELQLLNMNLSGTLSPSLGRLSYLEILDFMWNNITGSIPPEIGNITSLVLLVLNGNQLTGPIPEELGYLPNLERIQIDQNNISGPIPKSFANLNKTQHLHMNNNSISGHIPSELSRLPSLLHFLLDNNQLSGTLPPELSNFPNLLILQLDNNNFDGSPIPASYGNMTKLRKLSLRNCSLQGPMPDLSGIPNLGYLDLSFNQLAGPIPTDKLSENITTIDLSYNNLNGTIPAYFSELPLLQLLSIANNSLSGSVPSTIWENRANKTEGLDLDFENNTLSNITGSSIPPLRMSRCGILLLKGNPACSNSNAFYCESRNSDMNNQSSTESNVTCLAQSCPPPFEYSPASPVSCFCAAPLIFGYRLKSPGFSNFIPYRIRFENYLSSGLQLNLYQLGLDSIEWESGPRLQMDLKLFPAYVNETNSHVFNRSEVRRIISMFTGWKLPDNEIFGPYELLYINLSDPYKDVIVTAQKSNKISTGALVGIVLGAIAAAVTLSAVVSLLILRARLRNYPVISKRRRKSKAALKIEGVKDFSYAEMALATNKFSSSSQVGRGGYGKVYKGILADGRTVAIKRAEEGSLQGEKEFLTEIELLSRLHHRNLVSLLGYCDEQGEQMLVYEFMPNGTLRDHLSVKGKETLSFAKRMKIAVASAKGILYLHTEADPPIFHRDIKASNILLDSRYNAKVADFGLSRLAPVPDIEGSVPDHISTVVKGTPGYLDPEYFLTHKLTDKSDVYSLGVVFLELLTGRQPISHGKNIVREVHIAYQSGMILSIIDEQMGSYPSDCVDKFLTLAMKCCNGETDARPSMADVVRELESIWHMVSESDTATTDITSIDNGEEMTPPPSSSMMTNPCVSSEVSGRSLPPIHSTEGAMGRRPARCYRQIKNKPYPKSRYCRGVPDSKIRIYDVGMKRKGVEEFPFCVHLVSWEKENVSSEALEAARIACNKYMAKFAGKDAFHLRVRVHPFHVLRINKMLSCAGADRLQTGMRGAFGKPQGTCARVAIGQVLLSVRCKDSNSHHAQEALRRAKFKFPGRQKIIVSRKWGFTKFNRTDYVKLKAENKIMPDGVNAKLLGCHGPLANRQPGRAFLPETA</sequence>
<reference evidence="26" key="1">
    <citation type="submission" date="2022-11" db="EMBL/GenBank/DDBJ databases">
        <authorList>
            <person name="Hyden B.L."/>
            <person name="Feng K."/>
            <person name="Yates T."/>
            <person name="Jawdy S."/>
            <person name="Smart L.B."/>
            <person name="Muchero W."/>
        </authorList>
    </citation>
    <scope>NUCLEOTIDE SEQUENCE</scope>
    <source>
        <tissue evidence="26">Shoot tip</tissue>
    </source>
</reference>
<proteinExistence type="inferred from homology"/>
<dbReference type="EMBL" id="JAPFFK010000009">
    <property type="protein sequence ID" value="KAJ6745099.1"/>
    <property type="molecule type" value="Genomic_DNA"/>
</dbReference>
<dbReference type="NCBIfam" id="NF003239">
    <property type="entry name" value="PRK04199.1-4"/>
    <property type="match status" value="1"/>
</dbReference>
<keyword evidence="12 26" id="KW-0418">Kinase</keyword>
<keyword evidence="6" id="KW-0433">Leucine-rich repeat</keyword>
<dbReference type="InterPro" id="IPR008271">
    <property type="entry name" value="Ser/Thr_kinase_AS"/>
</dbReference>
<keyword evidence="14" id="KW-0689">Ribosomal protein</keyword>
<dbReference type="FunFam" id="3.80.10.10:FF:000387">
    <property type="entry name" value="Probable LRR receptor-like serine/threonine-protein kinase At1g06840"/>
    <property type="match status" value="1"/>
</dbReference>
<dbReference type="GO" id="GO:0010224">
    <property type="term" value="P:response to UV-B"/>
    <property type="evidence" value="ECO:0007669"/>
    <property type="project" value="UniProtKB-ARBA"/>
</dbReference>
<organism evidence="26 27">
    <name type="scientific">Salix purpurea</name>
    <name type="common">Purple osier willow</name>
    <dbReference type="NCBI Taxonomy" id="77065"/>
    <lineage>
        <taxon>Eukaryota</taxon>
        <taxon>Viridiplantae</taxon>
        <taxon>Streptophyta</taxon>
        <taxon>Embryophyta</taxon>
        <taxon>Tracheophyta</taxon>
        <taxon>Spermatophyta</taxon>
        <taxon>Magnoliopsida</taxon>
        <taxon>eudicotyledons</taxon>
        <taxon>Gunneridae</taxon>
        <taxon>Pentapetalae</taxon>
        <taxon>rosids</taxon>
        <taxon>fabids</taxon>
        <taxon>Malpighiales</taxon>
        <taxon>Salicaceae</taxon>
        <taxon>Saliceae</taxon>
        <taxon>Salix</taxon>
    </lineage>
</organism>
<dbReference type="InterPro" id="IPR001197">
    <property type="entry name" value="Ribosomal_uL16_euk_arch"/>
</dbReference>
<evidence type="ECO:0000256" key="14">
    <source>
        <dbReference type="ARBA" id="ARBA00022980"/>
    </source>
</evidence>
<dbReference type="GO" id="GO:0005524">
    <property type="term" value="F:ATP binding"/>
    <property type="evidence" value="ECO:0007669"/>
    <property type="project" value="UniProtKB-UniRule"/>
</dbReference>
<dbReference type="PROSITE" id="PS00107">
    <property type="entry name" value="PROTEIN_KINASE_ATP"/>
    <property type="match status" value="1"/>
</dbReference>
<evidence type="ECO:0000256" key="16">
    <source>
        <dbReference type="ARBA" id="ARBA00023136"/>
    </source>
</evidence>
<feature type="binding site" evidence="22">
    <location>
        <position position="653"/>
    </location>
    <ligand>
        <name>ATP</name>
        <dbReference type="ChEBI" id="CHEBI:30616"/>
    </ligand>
</feature>
<evidence type="ECO:0000256" key="22">
    <source>
        <dbReference type="PROSITE-ProRule" id="PRU10141"/>
    </source>
</evidence>
<dbReference type="Gene3D" id="1.10.510.10">
    <property type="entry name" value="Transferase(Phosphotransferase) domain 1"/>
    <property type="match status" value="1"/>
</dbReference>
<comment type="subcellular location">
    <subcellularLocation>
        <location evidence="1">Membrane</location>
        <topology evidence="1">Single-pass type I membrane protein</topology>
    </subcellularLocation>
</comment>
<dbReference type="Pfam" id="PF00069">
    <property type="entry name" value="Pkinase"/>
    <property type="match status" value="1"/>
</dbReference>
<evidence type="ECO:0000256" key="3">
    <source>
        <dbReference type="ARBA" id="ARBA00008931"/>
    </source>
</evidence>
<dbReference type="InterPro" id="IPR016180">
    <property type="entry name" value="Ribosomal_uL16_dom"/>
</dbReference>
<evidence type="ECO:0000256" key="12">
    <source>
        <dbReference type="ARBA" id="ARBA00022777"/>
    </source>
</evidence>
<evidence type="ECO:0000256" key="11">
    <source>
        <dbReference type="ARBA" id="ARBA00022741"/>
    </source>
</evidence>
<dbReference type="EC" id="2.7.11.1" evidence="4"/>
<dbReference type="SUPFAM" id="SSF54686">
    <property type="entry name" value="Ribosomal protein L16p/L10e"/>
    <property type="match status" value="1"/>
</dbReference>
<dbReference type="PROSITE" id="PS00108">
    <property type="entry name" value="PROTEIN_KINASE_ST"/>
    <property type="match status" value="1"/>
</dbReference>
<evidence type="ECO:0000313" key="27">
    <source>
        <dbReference type="Proteomes" id="UP001151532"/>
    </source>
</evidence>
<keyword evidence="8" id="KW-0812">Transmembrane</keyword>
<dbReference type="GO" id="GO:0003735">
    <property type="term" value="F:structural constituent of ribosome"/>
    <property type="evidence" value="ECO:0007669"/>
    <property type="project" value="InterPro"/>
</dbReference>
<protein>
    <recommendedName>
        <fullName evidence="4">non-specific serine/threonine protein kinase</fullName>
        <ecNumber evidence="4">2.7.11.1</ecNumber>
    </recommendedName>
</protein>
<evidence type="ECO:0000256" key="6">
    <source>
        <dbReference type="ARBA" id="ARBA00022614"/>
    </source>
</evidence>
<dbReference type="Gene3D" id="3.80.10.10">
    <property type="entry name" value="Ribonuclease Inhibitor"/>
    <property type="match status" value="2"/>
</dbReference>
<keyword evidence="19" id="KW-0687">Ribonucleoprotein</keyword>
<dbReference type="Gene3D" id="3.90.1170.10">
    <property type="entry name" value="Ribosomal protein L10e/L16"/>
    <property type="match status" value="1"/>
</dbReference>
<dbReference type="Gene3D" id="3.30.200.20">
    <property type="entry name" value="Phosphorylase Kinase, domain 1"/>
    <property type="match status" value="1"/>
</dbReference>
<keyword evidence="10" id="KW-0677">Repeat</keyword>
<feature type="region of interest" description="Disordered" evidence="23">
    <location>
        <begin position="913"/>
        <end position="952"/>
    </location>
</feature>
<dbReference type="Pfam" id="PF00560">
    <property type="entry name" value="LRR_1"/>
    <property type="match status" value="3"/>
</dbReference>
<reference evidence="26" key="2">
    <citation type="journal article" date="2023" name="Int. J. Mol. Sci.">
        <title>De Novo Assembly and Annotation of 11 Diverse Shrub Willow (Salix) Genomes Reveals Novel Gene Organization in Sex-Linked Regions.</title>
        <authorList>
            <person name="Hyden B."/>
            <person name="Feng K."/>
            <person name="Yates T.B."/>
            <person name="Jawdy S."/>
            <person name="Cereghino C."/>
            <person name="Smart L.B."/>
            <person name="Muchero W."/>
        </authorList>
    </citation>
    <scope>NUCLEOTIDE SEQUENCE</scope>
    <source>
        <tissue evidence="26">Shoot tip</tissue>
    </source>
</reference>
<dbReference type="InterPro" id="IPR013210">
    <property type="entry name" value="LRR_N_plant-typ"/>
</dbReference>
<evidence type="ECO:0000313" key="26">
    <source>
        <dbReference type="EMBL" id="KAJ6745099.1"/>
    </source>
</evidence>
<comment type="similarity">
    <text evidence="2">Belongs to the protein kinase superfamily. Ser/Thr protein kinase family.</text>
</comment>
<evidence type="ECO:0000256" key="8">
    <source>
        <dbReference type="ARBA" id="ARBA00022692"/>
    </source>
</evidence>
<evidence type="ECO:0000256" key="5">
    <source>
        <dbReference type="ARBA" id="ARBA00022527"/>
    </source>
</evidence>
<evidence type="ECO:0000256" key="13">
    <source>
        <dbReference type="ARBA" id="ARBA00022840"/>
    </source>
</evidence>
<dbReference type="Pfam" id="PF13855">
    <property type="entry name" value="LRR_8"/>
    <property type="match status" value="1"/>
</dbReference>
<dbReference type="AlphaFoldDB" id="A0A9Q0VAF8"/>
<keyword evidence="5" id="KW-0723">Serine/threonine-protein kinase</keyword>
<comment type="catalytic activity">
    <reaction evidence="20">
        <text>L-threonyl-[protein] + ATP = O-phospho-L-threonyl-[protein] + ADP + H(+)</text>
        <dbReference type="Rhea" id="RHEA:46608"/>
        <dbReference type="Rhea" id="RHEA-COMP:11060"/>
        <dbReference type="Rhea" id="RHEA-COMP:11605"/>
        <dbReference type="ChEBI" id="CHEBI:15378"/>
        <dbReference type="ChEBI" id="CHEBI:30013"/>
        <dbReference type="ChEBI" id="CHEBI:30616"/>
        <dbReference type="ChEBI" id="CHEBI:61977"/>
        <dbReference type="ChEBI" id="CHEBI:456216"/>
        <dbReference type="EC" id="2.7.11.1"/>
    </reaction>
</comment>
<dbReference type="InterPro" id="IPR047873">
    <property type="entry name" value="Ribosomal_uL16"/>
</dbReference>
<dbReference type="CDD" id="cd01433">
    <property type="entry name" value="Ribosomal_L16_L10e"/>
    <property type="match status" value="1"/>
</dbReference>
<evidence type="ECO:0000256" key="2">
    <source>
        <dbReference type="ARBA" id="ARBA00008684"/>
    </source>
</evidence>
<gene>
    <name evidence="26" type="ORF">OIU79_031282</name>
</gene>
<dbReference type="FunFam" id="3.90.1170.10:FF:000002">
    <property type="entry name" value="60S ribosomal protein L10"/>
    <property type="match status" value="1"/>
</dbReference>
<dbReference type="PROSITE" id="PS01257">
    <property type="entry name" value="RIBOSOMAL_L10E"/>
    <property type="match status" value="1"/>
</dbReference>
<dbReference type="GO" id="GO:0004674">
    <property type="term" value="F:protein serine/threonine kinase activity"/>
    <property type="evidence" value="ECO:0007669"/>
    <property type="project" value="UniProtKB-KW"/>
</dbReference>
<dbReference type="SUPFAM" id="SSF56112">
    <property type="entry name" value="Protein kinase-like (PK-like)"/>
    <property type="match status" value="1"/>
</dbReference>
<dbReference type="InterPro" id="IPR036920">
    <property type="entry name" value="Ribosomal_uL16_sf"/>
</dbReference>
<dbReference type="GO" id="GO:0005840">
    <property type="term" value="C:ribosome"/>
    <property type="evidence" value="ECO:0007669"/>
    <property type="project" value="UniProtKB-KW"/>
</dbReference>
<keyword evidence="27" id="KW-1185">Reference proteome</keyword>
<comment type="caution">
    <text evidence="26">The sequence shown here is derived from an EMBL/GenBank/DDBJ whole genome shotgun (WGS) entry which is preliminary data.</text>
</comment>
<name>A0A9Q0VAF8_SALPP</name>
<keyword evidence="17" id="KW-0675">Receptor</keyword>
<dbReference type="InterPro" id="IPR011009">
    <property type="entry name" value="Kinase-like_dom_sf"/>
</dbReference>
<evidence type="ECO:0000256" key="23">
    <source>
        <dbReference type="SAM" id="MobiDB-lite"/>
    </source>
</evidence>
<dbReference type="InterPro" id="IPR001611">
    <property type="entry name" value="Leu-rich_rpt"/>
</dbReference>
<evidence type="ECO:0000256" key="18">
    <source>
        <dbReference type="ARBA" id="ARBA00023180"/>
    </source>
</evidence>
<dbReference type="OrthoDB" id="2020077at2759"/>
<evidence type="ECO:0000256" key="24">
    <source>
        <dbReference type="SAM" id="SignalP"/>
    </source>
</evidence>
<keyword evidence="13 22" id="KW-0067">ATP-binding</keyword>
<accession>A0A9Q0VAF8</accession>
<dbReference type="Proteomes" id="UP001151532">
    <property type="component" value="Chromosome 19"/>
</dbReference>
<dbReference type="PANTHER" id="PTHR45974">
    <property type="entry name" value="RECEPTOR-LIKE PROTEIN 55"/>
    <property type="match status" value="1"/>
</dbReference>
<dbReference type="FunFam" id="3.30.200.20:FF:000328">
    <property type="entry name" value="Leucine-rich repeat protein kinase family protein"/>
    <property type="match status" value="1"/>
</dbReference>
<evidence type="ECO:0000256" key="20">
    <source>
        <dbReference type="ARBA" id="ARBA00047899"/>
    </source>
</evidence>
<comment type="similarity">
    <text evidence="3">Belongs to the universal ribosomal protein uL16 family.</text>
</comment>
<evidence type="ECO:0000256" key="15">
    <source>
        <dbReference type="ARBA" id="ARBA00022989"/>
    </source>
</evidence>
<dbReference type="SUPFAM" id="SSF52058">
    <property type="entry name" value="L domain-like"/>
    <property type="match status" value="1"/>
</dbReference>
<feature type="chain" id="PRO_5040160769" description="non-specific serine/threonine protein kinase" evidence="24">
    <location>
        <begin position="27"/>
        <end position="1172"/>
    </location>
</feature>
<evidence type="ECO:0000256" key="10">
    <source>
        <dbReference type="ARBA" id="ARBA00022737"/>
    </source>
</evidence>
<dbReference type="PROSITE" id="PS50011">
    <property type="entry name" value="PROTEIN_KINASE_DOM"/>
    <property type="match status" value="1"/>
</dbReference>
<dbReference type="InterPro" id="IPR032675">
    <property type="entry name" value="LRR_dom_sf"/>
</dbReference>
<keyword evidence="15" id="KW-1133">Transmembrane helix</keyword>
<dbReference type="GO" id="GO:0016020">
    <property type="term" value="C:membrane"/>
    <property type="evidence" value="ECO:0007669"/>
    <property type="project" value="UniProtKB-SubCell"/>
</dbReference>
<dbReference type="GO" id="GO:1990904">
    <property type="term" value="C:ribonucleoprotein complex"/>
    <property type="evidence" value="ECO:0007669"/>
    <property type="project" value="UniProtKB-KW"/>
</dbReference>
<dbReference type="NCBIfam" id="TIGR00279">
    <property type="entry name" value="uL16_euk_arch"/>
    <property type="match status" value="1"/>
</dbReference>
<dbReference type="Pfam" id="PF00252">
    <property type="entry name" value="Ribosomal_L16"/>
    <property type="match status" value="1"/>
</dbReference>
<evidence type="ECO:0000256" key="7">
    <source>
        <dbReference type="ARBA" id="ARBA00022679"/>
    </source>
</evidence>
<evidence type="ECO:0000259" key="25">
    <source>
        <dbReference type="PROSITE" id="PS50011"/>
    </source>
</evidence>
<dbReference type="GO" id="GO:0006412">
    <property type="term" value="P:translation"/>
    <property type="evidence" value="ECO:0007669"/>
    <property type="project" value="InterPro"/>
</dbReference>
<keyword evidence="16" id="KW-0472">Membrane</keyword>
<dbReference type="SMART" id="SM00220">
    <property type="entry name" value="S_TKc"/>
    <property type="match status" value="1"/>
</dbReference>
<dbReference type="InterPro" id="IPR017441">
    <property type="entry name" value="Protein_kinase_ATP_BS"/>
</dbReference>
<dbReference type="InterPro" id="IPR000719">
    <property type="entry name" value="Prot_kinase_dom"/>
</dbReference>
<keyword evidence="18" id="KW-0325">Glycoprotein</keyword>
<evidence type="ECO:0000256" key="4">
    <source>
        <dbReference type="ARBA" id="ARBA00012513"/>
    </source>
</evidence>